<accession>A0A1M5HEP2</accession>
<dbReference type="AlphaFoldDB" id="A0A1M5HEP2"/>
<evidence type="ECO:0000313" key="2">
    <source>
        <dbReference type="Proteomes" id="UP000184520"/>
    </source>
</evidence>
<proteinExistence type="predicted"/>
<reference evidence="2" key="1">
    <citation type="submission" date="2016-11" db="EMBL/GenBank/DDBJ databases">
        <authorList>
            <person name="Varghese N."/>
            <person name="Submissions S."/>
        </authorList>
    </citation>
    <scope>NUCLEOTIDE SEQUENCE [LARGE SCALE GENOMIC DNA]</scope>
    <source>
        <strain evidence="2">CGMCC 1.8995</strain>
    </source>
</reference>
<name>A0A1M5HEP2_9ALTE</name>
<protein>
    <submittedName>
        <fullName evidence="1">Uncharacterized protein</fullName>
    </submittedName>
</protein>
<sequence length="43" mass="5006">MKAKVPEQVREDVSFFQRLWLLKARSITPIRRPGIAKRISGIL</sequence>
<keyword evidence="2" id="KW-1185">Reference proteome</keyword>
<gene>
    <name evidence="1" type="ORF">SAMN05216361_1441</name>
</gene>
<organism evidence="1 2">
    <name type="scientific">Marisediminitalea aggregata</name>
    <dbReference type="NCBI Taxonomy" id="634436"/>
    <lineage>
        <taxon>Bacteria</taxon>
        <taxon>Pseudomonadati</taxon>
        <taxon>Pseudomonadota</taxon>
        <taxon>Gammaproteobacteria</taxon>
        <taxon>Alteromonadales</taxon>
        <taxon>Alteromonadaceae</taxon>
        <taxon>Marisediminitalea</taxon>
    </lineage>
</organism>
<dbReference type="EMBL" id="FQWD01000002">
    <property type="protein sequence ID" value="SHG14420.1"/>
    <property type="molecule type" value="Genomic_DNA"/>
</dbReference>
<evidence type="ECO:0000313" key="1">
    <source>
        <dbReference type="EMBL" id="SHG14420.1"/>
    </source>
</evidence>
<dbReference type="Proteomes" id="UP000184520">
    <property type="component" value="Unassembled WGS sequence"/>
</dbReference>